<dbReference type="GO" id="GO:0032012">
    <property type="term" value="P:regulation of ARF protein signal transduction"/>
    <property type="evidence" value="ECO:0007669"/>
    <property type="project" value="InterPro"/>
</dbReference>
<feature type="compositionally biased region" description="Acidic residues" evidence="2">
    <location>
        <begin position="182"/>
        <end position="203"/>
    </location>
</feature>
<feature type="region of interest" description="Disordered" evidence="2">
    <location>
        <begin position="171"/>
        <end position="203"/>
    </location>
</feature>
<dbReference type="SUPFAM" id="SSF50729">
    <property type="entry name" value="PH domain-like"/>
    <property type="match status" value="1"/>
</dbReference>
<dbReference type="PANTHER" id="PTHR10663">
    <property type="entry name" value="GUANYL-NUCLEOTIDE EXCHANGE FACTOR"/>
    <property type="match status" value="1"/>
</dbReference>
<reference evidence="4" key="1">
    <citation type="journal article" date="2016" name="Proc. Natl. Acad. Sci. U.S.A.">
        <title>Lipid metabolic changes in an early divergent fungus govern the establishment of a mutualistic symbiosis with endobacteria.</title>
        <authorList>
            <person name="Lastovetsky O.A."/>
            <person name="Gaspar M.L."/>
            <person name="Mondo S.J."/>
            <person name="LaButti K.M."/>
            <person name="Sandor L."/>
            <person name="Grigoriev I.V."/>
            <person name="Henry S.A."/>
            <person name="Pawlowska T.E."/>
        </authorList>
    </citation>
    <scope>NUCLEOTIDE SEQUENCE [LARGE SCALE GENOMIC DNA]</scope>
    <source>
        <strain evidence="4">ATCC 52814</strain>
    </source>
</reference>
<dbReference type="InterPro" id="IPR000904">
    <property type="entry name" value="Sec7_dom"/>
</dbReference>
<feature type="compositionally biased region" description="Basic and acidic residues" evidence="2">
    <location>
        <begin position="109"/>
        <end position="123"/>
    </location>
</feature>
<organism evidence="4">
    <name type="scientific">Rhizopus microsporus var. microsporus</name>
    <dbReference type="NCBI Taxonomy" id="86635"/>
    <lineage>
        <taxon>Eukaryota</taxon>
        <taxon>Fungi</taxon>
        <taxon>Fungi incertae sedis</taxon>
        <taxon>Mucoromycota</taxon>
        <taxon>Mucoromycotina</taxon>
        <taxon>Mucoromycetes</taxon>
        <taxon>Mucorales</taxon>
        <taxon>Mucorineae</taxon>
        <taxon>Rhizopodaceae</taxon>
        <taxon>Rhizopus</taxon>
    </lineage>
</organism>
<feature type="region of interest" description="Disordered" evidence="2">
    <location>
        <begin position="668"/>
        <end position="688"/>
    </location>
</feature>
<dbReference type="InterPro" id="IPR041681">
    <property type="entry name" value="PH_9"/>
</dbReference>
<dbReference type="Gene3D" id="2.30.29.30">
    <property type="entry name" value="Pleckstrin-homology domain (PH domain)/Phosphotyrosine-binding domain (PTB)"/>
    <property type="match status" value="1"/>
</dbReference>
<dbReference type="Pfam" id="PF15410">
    <property type="entry name" value="PH_9"/>
    <property type="match status" value="1"/>
</dbReference>
<feature type="region of interest" description="Disordered" evidence="2">
    <location>
        <begin position="519"/>
        <end position="577"/>
    </location>
</feature>
<evidence type="ECO:0000256" key="2">
    <source>
        <dbReference type="SAM" id="MobiDB-lite"/>
    </source>
</evidence>
<evidence type="ECO:0000313" key="4">
    <source>
        <dbReference type="EMBL" id="ORE03077.1"/>
    </source>
</evidence>
<feature type="coiled-coil region" evidence="1">
    <location>
        <begin position="832"/>
        <end position="859"/>
    </location>
</feature>
<feature type="region of interest" description="Disordered" evidence="2">
    <location>
        <begin position="109"/>
        <end position="143"/>
    </location>
</feature>
<dbReference type="VEuPathDB" id="FungiDB:BCV72DRAFT_338254"/>
<dbReference type="Proteomes" id="UP000242414">
    <property type="component" value="Unassembled WGS sequence"/>
</dbReference>
<dbReference type="Gene3D" id="1.10.1000.11">
    <property type="entry name" value="Arf Nucleotide-binding Site Opener,domain 2"/>
    <property type="match status" value="1"/>
</dbReference>
<dbReference type="CDD" id="cd00171">
    <property type="entry name" value="Sec7"/>
    <property type="match status" value="1"/>
</dbReference>
<dbReference type="SMART" id="SM00222">
    <property type="entry name" value="Sec7"/>
    <property type="match status" value="1"/>
</dbReference>
<evidence type="ECO:0000256" key="1">
    <source>
        <dbReference type="SAM" id="Coils"/>
    </source>
</evidence>
<dbReference type="InterPro" id="IPR011993">
    <property type="entry name" value="PH-like_dom_sf"/>
</dbReference>
<feature type="region of interest" description="Disordered" evidence="2">
    <location>
        <begin position="1"/>
        <end position="25"/>
    </location>
</feature>
<dbReference type="InterPro" id="IPR023394">
    <property type="entry name" value="Sec7_C_sf"/>
</dbReference>
<name>A0A1X0QTJ0_RHIZD</name>
<dbReference type="SUPFAM" id="SSF48425">
    <property type="entry name" value="Sec7 domain"/>
    <property type="match status" value="1"/>
</dbReference>
<gene>
    <name evidence="4" type="ORF">BCV72DRAFT_338254</name>
</gene>
<dbReference type="OrthoDB" id="2157641at2759"/>
<dbReference type="PANTHER" id="PTHR10663:SF373">
    <property type="entry name" value="PH AND SEC7 DOMAIN-CONTAINING PROTEIN C11E3.11C"/>
    <property type="match status" value="1"/>
</dbReference>
<sequence length="923" mass="104596">MGNRRRSITITTNTPHASKSDGANTLWGHGNSKLLSRLKPNTVNTGHNHQREVIPSASASLTLPLIQTQKIKRKAADSKKSNDVLLDDSISKKRGFGKLLFRTRRSKSIDQHKKLDETSKKEPYQPIYQPYPAPSTDNRKSSGSCSIYSTFGTESVDDALLNVPVEKKDNLEQLTKTRMPDEIEDNETVTTTEGEDDDDDEDDEGRQVFVDALEELKREKTAARLSKRLSGGHFGSAGGLMLSIMAEEEKIKPPPEDIAESMINWKRKSAQALPVLIESNLPEIMIVEDDEAKECAKKLWHEDETFVQREKIAEWLGQSKSLNASALKEYMSYFDFKMMRLDSSFRKLCSKLYFRAEAQQIDRILEAFAKRYWECNPRTIFRNSDTVYAVVYSLLLLNTDLHVAQGNYTRMTRQAFIKNTMTTIKDQPANKNQSFTPTWEAHIESYLKDLYISVKHHQILHPLSQQPINNDLLNPLQELTASTKRLSIMGSKRMNDFKRNINMMMNKNSGRESMILHEDPIPRKSTSSAHRPRSPYATLRSHRRDSLSSVNSANSSGGQFLPPTPKSSVSSNPLTPPGNLLHFPDSVNLFSDRPPYYKEGVVMRKHLLESANQKARHREWRECLLIVGHGRLKMYGFTGDYNNDLVSSSILIRSSSASFANLSDSLTKQSPSSYSLAPKPSTSTSSSIGALDSRFSSYTQPLGSICLNHTLSNPLPPPGYNRQRPHVFAIQEPNGGVFLFQTGSQEQILEWVATCNYWAARESKEPLQGGIGNIEYGWGSCLDDVRVDEESVQSRGKITGTFIHHPDTVHISTWVPPAPSMISSALDEVTQYENLQKYLNQLNEEINEHRELKDKMLIKFPPKTQNHTKVLANWEAKAQYMLHEIIKYQNYCDVLEKSIAEKQQEQQHLEEGQEDHSNDCTHA</sequence>
<proteinExistence type="predicted"/>
<feature type="region of interest" description="Disordered" evidence="2">
    <location>
        <begin position="903"/>
        <end position="923"/>
    </location>
</feature>
<dbReference type="Pfam" id="PF01369">
    <property type="entry name" value="Sec7"/>
    <property type="match status" value="1"/>
</dbReference>
<dbReference type="InterPro" id="IPR035999">
    <property type="entry name" value="Sec7_dom_sf"/>
</dbReference>
<accession>A0A1X0QTJ0</accession>
<protein>
    <recommendedName>
        <fullName evidence="3">SEC7 domain-containing protein</fullName>
    </recommendedName>
</protein>
<evidence type="ECO:0000259" key="3">
    <source>
        <dbReference type="PROSITE" id="PS50190"/>
    </source>
</evidence>
<feature type="compositionally biased region" description="Low complexity" evidence="2">
    <location>
        <begin position="547"/>
        <end position="556"/>
    </location>
</feature>
<keyword evidence="1" id="KW-0175">Coiled coil</keyword>
<dbReference type="AlphaFoldDB" id="A0A1X0QTJ0"/>
<dbReference type="EMBL" id="KV922019">
    <property type="protein sequence ID" value="ORE03077.1"/>
    <property type="molecule type" value="Genomic_DNA"/>
</dbReference>
<feature type="domain" description="SEC7" evidence="3">
    <location>
        <begin position="247"/>
        <end position="457"/>
    </location>
</feature>
<dbReference type="GO" id="GO:0005085">
    <property type="term" value="F:guanyl-nucleotide exchange factor activity"/>
    <property type="evidence" value="ECO:0007669"/>
    <property type="project" value="InterPro"/>
</dbReference>
<dbReference type="PROSITE" id="PS50190">
    <property type="entry name" value="SEC7"/>
    <property type="match status" value="1"/>
</dbReference>